<protein>
    <recommendedName>
        <fullName evidence="5">Reverse transcriptase zinc-binding domain-containing protein</fullName>
    </recommendedName>
</protein>
<evidence type="ECO:0000313" key="6">
    <source>
        <dbReference type="EMBL" id="KAK9999990.1"/>
    </source>
</evidence>
<dbReference type="PANTHER" id="PTHR47447">
    <property type="entry name" value="OS03G0856100 PROTEIN"/>
    <property type="match status" value="1"/>
</dbReference>
<name>A0AAW2CU28_9ROSI</name>
<feature type="region of interest" description="Disordered" evidence="4">
    <location>
        <begin position="207"/>
        <end position="246"/>
    </location>
</feature>
<comment type="caution">
    <text evidence="6">The sequence shown here is derived from an EMBL/GenBank/DDBJ whole genome shotgun (WGS) entry which is preliminary data.</text>
</comment>
<feature type="region of interest" description="Disordered" evidence="4">
    <location>
        <begin position="313"/>
        <end position="336"/>
    </location>
</feature>
<dbReference type="Pfam" id="PF13041">
    <property type="entry name" value="PPR_2"/>
    <property type="match status" value="2"/>
</dbReference>
<keyword evidence="7" id="KW-1185">Reference proteome</keyword>
<feature type="repeat" description="PPR" evidence="3">
    <location>
        <begin position="587"/>
        <end position="621"/>
    </location>
</feature>
<gene>
    <name evidence="6" type="ORF">SO802_019593</name>
</gene>
<dbReference type="PROSITE" id="PS51375">
    <property type="entry name" value="PPR"/>
    <property type="match status" value="7"/>
</dbReference>
<evidence type="ECO:0000259" key="5">
    <source>
        <dbReference type="Pfam" id="PF13966"/>
    </source>
</evidence>
<feature type="repeat" description="PPR" evidence="3">
    <location>
        <begin position="552"/>
        <end position="586"/>
    </location>
</feature>
<reference evidence="6 7" key="1">
    <citation type="submission" date="2024-01" db="EMBL/GenBank/DDBJ databases">
        <title>A telomere-to-telomere, gap-free genome of sweet tea (Lithocarpus litseifolius).</title>
        <authorList>
            <person name="Zhou J."/>
        </authorList>
    </citation>
    <scope>NUCLEOTIDE SEQUENCE [LARGE SCALE GENOMIC DNA]</scope>
    <source>
        <strain evidence="6">Zhou-2022a</strain>
        <tissue evidence="6">Leaf</tissue>
    </source>
</reference>
<organism evidence="6 7">
    <name type="scientific">Lithocarpus litseifolius</name>
    <dbReference type="NCBI Taxonomy" id="425828"/>
    <lineage>
        <taxon>Eukaryota</taxon>
        <taxon>Viridiplantae</taxon>
        <taxon>Streptophyta</taxon>
        <taxon>Embryophyta</taxon>
        <taxon>Tracheophyta</taxon>
        <taxon>Spermatophyta</taxon>
        <taxon>Magnoliopsida</taxon>
        <taxon>eudicotyledons</taxon>
        <taxon>Gunneridae</taxon>
        <taxon>Pentapetalae</taxon>
        <taxon>rosids</taxon>
        <taxon>fabids</taxon>
        <taxon>Fagales</taxon>
        <taxon>Fagaceae</taxon>
        <taxon>Lithocarpus</taxon>
    </lineage>
</organism>
<feature type="repeat" description="PPR" evidence="3">
    <location>
        <begin position="657"/>
        <end position="691"/>
    </location>
</feature>
<dbReference type="Pfam" id="PF01535">
    <property type="entry name" value="PPR"/>
    <property type="match status" value="3"/>
</dbReference>
<feature type="repeat" description="PPR" evidence="3">
    <location>
        <begin position="622"/>
        <end position="656"/>
    </location>
</feature>
<dbReference type="NCBIfam" id="TIGR00756">
    <property type="entry name" value="PPR"/>
    <property type="match status" value="5"/>
</dbReference>
<dbReference type="Pfam" id="PF13966">
    <property type="entry name" value="zf-RVT"/>
    <property type="match status" value="1"/>
</dbReference>
<dbReference type="InterPro" id="IPR026960">
    <property type="entry name" value="RVT-Znf"/>
</dbReference>
<evidence type="ECO:0000256" key="2">
    <source>
        <dbReference type="ARBA" id="ARBA00022737"/>
    </source>
</evidence>
<evidence type="ECO:0000256" key="1">
    <source>
        <dbReference type="ARBA" id="ARBA00007626"/>
    </source>
</evidence>
<dbReference type="EMBL" id="JAZDWU010000006">
    <property type="protein sequence ID" value="KAK9999990.1"/>
    <property type="molecule type" value="Genomic_DNA"/>
</dbReference>
<comment type="similarity">
    <text evidence="1">Belongs to the PPR family. P subfamily.</text>
</comment>
<dbReference type="AlphaFoldDB" id="A0AAW2CU28"/>
<dbReference type="PANTHER" id="PTHR47447:SF28">
    <property type="entry name" value="PENTACOTRIPEPTIDE-REPEAT REGION OF PRORP DOMAIN-CONTAINING PROTEIN"/>
    <property type="match status" value="1"/>
</dbReference>
<evidence type="ECO:0000256" key="3">
    <source>
        <dbReference type="PROSITE-ProRule" id="PRU00708"/>
    </source>
</evidence>
<evidence type="ECO:0000313" key="7">
    <source>
        <dbReference type="Proteomes" id="UP001459277"/>
    </source>
</evidence>
<dbReference type="Gene3D" id="1.25.40.10">
    <property type="entry name" value="Tetratricopeptide repeat domain"/>
    <property type="match status" value="4"/>
</dbReference>
<proteinExistence type="inferred from homology"/>
<feature type="repeat" description="PPR" evidence="3">
    <location>
        <begin position="692"/>
        <end position="726"/>
    </location>
</feature>
<evidence type="ECO:0000256" key="4">
    <source>
        <dbReference type="SAM" id="MobiDB-lite"/>
    </source>
</evidence>
<dbReference type="Proteomes" id="UP001459277">
    <property type="component" value="Unassembled WGS sequence"/>
</dbReference>
<feature type="domain" description="Reverse transcriptase zinc-binding" evidence="5">
    <location>
        <begin position="30"/>
        <end position="122"/>
    </location>
</feature>
<feature type="repeat" description="PPR" evidence="3">
    <location>
        <begin position="517"/>
        <end position="551"/>
    </location>
</feature>
<sequence length="864" mass="98859">MIWLIHDKSGTSDEPVQDKLFWKYSNDGEYKVKSAYEILVKDCSTTQRQTQSQEGVWKLIWGVKVPLKINTFVWKLMHDRLPTLLSLNNRGITTQSLFPFCNAEDESTTHLFLLCPFTRACWHGSALALHSSDFNNTTIQQWLASLLNRYKKREANSMEYLQAIFTTLWTIWNHRKRVVHEGINPNPMDVILTAQSLSCRYKESFNDQPTYNSSPGRPKAEQQPAAVSTITPGRDISGNSIPGMPPKLKTSSLHSQLTVALSLMPSHRSRHFLSPYSILFKPNLTTYLQTIIHRFFSDQSWLSVPGNPLIKWPSQSHHPHSPPSHPIPNPISNHIPDPKFSQNDFSTISNLFTDPNVSPGPAFEAALDQTEVEPDPILLQALFDRFDSSPKLLHTLFVWAEKQPGFQSPATLFNSMINVLAKSKKFDSAWSLVLDRAALVSGDTFAIIIRRYARAGMTQPAIRTFEFACNLDPIRESHSEMSLFEILLDSLCKEGHVKAASEYLDQKRKLEPSWVPSVRVYNILLNGWFRSRKLKHAEKLWEEMKMDDVKPSVVTYGTLVEGYCRMRYAERAIKLVHEMRKEGIEPNAIVYNPIIDALGEAQRFKEAMRMLERFLVLESGPTISTYNSLVKGFCKAGDLAGASKILKMMIGRGFVPTPTTYKYFFRYFSKHAKIEEGMNLYTKMIESGYTPDRLTYHLLMKMLCEEERLDLAVQVSKEMRDRGYDMDLATSTMLVHLLCKMRSFEEAFTEFEDMIRRGIVPQYLTFQRMNDALKKEGMIEMAQKLRGMMSSVPHSMKLPNTYSRDGDASRARRTSIMRKAEAMSDLLKTCKDPRELVKCRNSSENVVSSANLLIEDIKKKADKT</sequence>
<dbReference type="InterPro" id="IPR011990">
    <property type="entry name" value="TPR-like_helical_dom_sf"/>
</dbReference>
<keyword evidence="2" id="KW-0677">Repeat</keyword>
<accession>A0AAW2CU28</accession>
<dbReference type="InterPro" id="IPR002885">
    <property type="entry name" value="PPR_rpt"/>
</dbReference>
<feature type="repeat" description="PPR" evidence="3">
    <location>
        <begin position="727"/>
        <end position="761"/>
    </location>
</feature>